<keyword evidence="3" id="KW-0862">Zinc</keyword>
<dbReference type="InterPro" id="IPR004181">
    <property type="entry name" value="Znf_MIZ"/>
</dbReference>
<feature type="region of interest" description="Disordered" evidence="5">
    <location>
        <begin position="90"/>
        <end position="161"/>
    </location>
</feature>
<feature type="compositionally biased region" description="Polar residues" evidence="5">
    <location>
        <begin position="670"/>
        <end position="700"/>
    </location>
</feature>
<keyword evidence="1" id="KW-0479">Metal-binding</keyword>
<dbReference type="PANTHER" id="PTHR10782">
    <property type="entry name" value="ZINC FINGER MIZ DOMAIN-CONTAINING PROTEIN"/>
    <property type="match status" value="1"/>
</dbReference>
<keyword evidence="2 4" id="KW-0863">Zinc-finger</keyword>
<accession>A0A0N1I0M6</accession>
<dbReference type="OrthoDB" id="27975at2759"/>
<evidence type="ECO:0000256" key="5">
    <source>
        <dbReference type="SAM" id="MobiDB-lite"/>
    </source>
</evidence>
<organism evidence="7 8">
    <name type="scientific">Leptomonas seymouri</name>
    <dbReference type="NCBI Taxonomy" id="5684"/>
    <lineage>
        <taxon>Eukaryota</taxon>
        <taxon>Discoba</taxon>
        <taxon>Euglenozoa</taxon>
        <taxon>Kinetoplastea</taxon>
        <taxon>Metakinetoplastina</taxon>
        <taxon>Trypanosomatida</taxon>
        <taxon>Trypanosomatidae</taxon>
        <taxon>Leishmaniinae</taxon>
        <taxon>Leptomonas</taxon>
    </lineage>
</organism>
<gene>
    <name evidence="7" type="ORF">ABL78_7417</name>
</gene>
<protein>
    <recommendedName>
        <fullName evidence="6">SP-RING-type domain-containing protein</fullName>
    </recommendedName>
</protein>
<dbReference type="PANTHER" id="PTHR10782:SF96">
    <property type="entry name" value="SP-RING-TYPE DOMAIN-CONTAINING PROTEIN"/>
    <property type="match status" value="1"/>
</dbReference>
<feature type="compositionally biased region" description="Low complexity" evidence="5">
    <location>
        <begin position="130"/>
        <end position="145"/>
    </location>
</feature>
<sequence length="725" mass="78915">MTESDWKRLHTRVIPNPVPLEEFKDILLAGRLQDCYLAKDLHKMMQELRDLLREHGELREAAIFPLSGKKQELAQAAAAAVRVIDAHRERVPALRRSPGNYASPPQPPADAPETRDGSTSPTLDSASDQQRLSASGRGSAGQQAATGLPPRPSGTPSASPRRSFRILPLVEHASFEEQPLVSSSSWLDGSPETTLAAPASSSTSTSPAARPREPAVSRGGSADRSSEHGEKSTKEAPSRLATSWTTNERLSSTIALHAAAAAPASLQQQQAVGTAADFSAVGPNPQPFTGATSELAQLNEAASPFFRILNVTRRFQLRFGSSPLKFEIPVQYAEAVSSRRLRVYLIPLRHPNIPARWPTAKELAIYVNEQCVMTPWKRSWPERKQEVTKTFLPLDITYLLSRNMASQRMRVDVFNKEYLSPAIVAIAQPQSLEEVVEAMLLSQLGCRSAAQVQQALAGLTKATSDYVTPNPSPSLLGSNHTAVWRTYARILDEDEEEDGLEVDDPVITTKCPISQLPLSIPVRGRHCSHLQCVDLDSFLVSSHKGAYWNCALCDAEMRPRDVEVDTVLWDHLRSYGSSDAYPAYLRLSARVSLGSSAGGKYYWHPSTRTGEDADVVTDDDKDDGDNDAERDTGEKCDSGGNGGGGQRDAHENGLPRPSTSPTPSHMLYTRSISSPQDSTTTGTQASGSNTSWSSGRATATESDRKRIREVSPNEPRGTADDPIEL</sequence>
<feature type="region of interest" description="Disordered" evidence="5">
    <location>
        <begin position="600"/>
        <end position="725"/>
    </location>
</feature>
<dbReference type="InterPro" id="IPR013083">
    <property type="entry name" value="Znf_RING/FYVE/PHD"/>
</dbReference>
<evidence type="ECO:0000259" key="6">
    <source>
        <dbReference type="PROSITE" id="PS51044"/>
    </source>
</evidence>
<dbReference type="OMA" id="PVITTKC"/>
<evidence type="ECO:0000256" key="2">
    <source>
        <dbReference type="ARBA" id="ARBA00022771"/>
    </source>
</evidence>
<comment type="caution">
    <text evidence="7">The sequence shown here is derived from an EMBL/GenBank/DDBJ whole genome shotgun (WGS) entry which is preliminary data.</text>
</comment>
<dbReference type="GO" id="GO:0016925">
    <property type="term" value="P:protein sumoylation"/>
    <property type="evidence" value="ECO:0007669"/>
    <property type="project" value="TreeGrafter"/>
</dbReference>
<feature type="compositionally biased region" description="Acidic residues" evidence="5">
    <location>
        <begin position="612"/>
        <end position="626"/>
    </location>
</feature>
<feature type="compositionally biased region" description="Basic and acidic residues" evidence="5">
    <location>
        <begin position="627"/>
        <end position="637"/>
    </location>
</feature>
<dbReference type="Gene3D" id="3.30.40.10">
    <property type="entry name" value="Zinc/RING finger domain, C3HC4 (zinc finger)"/>
    <property type="match status" value="1"/>
</dbReference>
<reference evidence="7 8" key="1">
    <citation type="journal article" date="2015" name="PLoS Pathog.">
        <title>Leptomonas seymouri: Adaptations to the Dixenous Life Cycle Analyzed by Genome Sequencing, Transcriptome Profiling and Co-infection with Leishmania donovani.</title>
        <authorList>
            <person name="Kraeva N."/>
            <person name="Butenko A."/>
            <person name="Hlavacova J."/>
            <person name="Kostygov A."/>
            <person name="Myskova J."/>
            <person name="Grybchuk D."/>
            <person name="Lestinova T."/>
            <person name="Votypka J."/>
            <person name="Volf P."/>
            <person name="Opperdoes F."/>
            <person name="Flegontov P."/>
            <person name="Lukes J."/>
            <person name="Yurchenko V."/>
        </authorList>
    </citation>
    <scope>NUCLEOTIDE SEQUENCE [LARGE SCALE GENOMIC DNA]</scope>
    <source>
        <strain evidence="7 8">ATCC 30220</strain>
    </source>
</reference>
<dbReference type="GO" id="GO:0061665">
    <property type="term" value="F:SUMO ligase activity"/>
    <property type="evidence" value="ECO:0007669"/>
    <property type="project" value="TreeGrafter"/>
</dbReference>
<evidence type="ECO:0000256" key="1">
    <source>
        <dbReference type="ARBA" id="ARBA00022723"/>
    </source>
</evidence>
<evidence type="ECO:0000256" key="3">
    <source>
        <dbReference type="ARBA" id="ARBA00022833"/>
    </source>
</evidence>
<dbReference type="Proteomes" id="UP000038009">
    <property type="component" value="Unassembled WGS sequence"/>
</dbReference>
<dbReference type="CDD" id="cd16650">
    <property type="entry name" value="SP-RING_PIAS-like"/>
    <property type="match status" value="1"/>
</dbReference>
<evidence type="ECO:0000256" key="4">
    <source>
        <dbReference type="PROSITE-ProRule" id="PRU00452"/>
    </source>
</evidence>
<dbReference type="VEuPathDB" id="TriTrypDB:Lsey_0358_0020"/>
<feature type="compositionally biased region" description="Basic and acidic residues" evidence="5">
    <location>
        <begin position="224"/>
        <end position="237"/>
    </location>
</feature>
<evidence type="ECO:0000313" key="8">
    <source>
        <dbReference type="Proteomes" id="UP000038009"/>
    </source>
</evidence>
<name>A0A0N1I0M6_LEPSE</name>
<feature type="region of interest" description="Disordered" evidence="5">
    <location>
        <begin position="180"/>
        <end position="244"/>
    </location>
</feature>
<dbReference type="GO" id="GO:0000785">
    <property type="term" value="C:chromatin"/>
    <property type="evidence" value="ECO:0007669"/>
    <property type="project" value="TreeGrafter"/>
</dbReference>
<feature type="domain" description="SP-RING-type" evidence="6">
    <location>
        <begin position="496"/>
        <end position="577"/>
    </location>
</feature>
<feature type="compositionally biased region" description="Low complexity" evidence="5">
    <location>
        <begin position="190"/>
        <end position="209"/>
    </location>
</feature>
<proteinExistence type="predicted"/>
<dbReference type="PROSITE" id="PS51044">
    <property type="entry name" value="ZF_SP_RING"/>
    <property type="match status" value="1"/>
</dbReference>
<evidence type="ECO:0000313" key="7">
    <source>
        <dbReference type="EMBL" id="KPI83544.1"/>
    </source>
</evidence>
<keyword evidence="8" id="KW-1185">Reference proteome</keyword>
<dbReference type="Pfam" id="PF02891">
    <property type="entry name" value="zf-MIZ"/>
    <property type="match status" value="1"/>
</dbReference>
<feature type="compositionally biased region" description="Polar residues" evidence="5">
    <location>
        <begin position="117"/>
        <end position="129"/>
    </location>
</feature>
<dbReference type="GO" id="GO:0008270">
    <property type="term" value="F:zinc ion binding"/>
    <property type="evidence" value="ECO:0007669"/>
    <property type="project" value="UniProtKB-KW"/>
</dbReference>
<dbReference type="AlphaFoldDB" id="A0A0N1I0M6"/>
<feature type="compositionally biased region" description="Basic and acidic residues" evidence="5">
    <location>
        <begin position="701"/>
        <end position="711"/>
    </location>
</feature>
<dbReference type="EMBL" id="LJSK01000358">
    <property type="protein sequence ID" value="KPI83544.1"/>
    <property type="molecule type" value="Genomic_DNA"/>
</dbReference>